<dbReference type="Gene3D" id="3.40.50.150">
    <property type="entry name" value="Vaccinia Virus protein VP39"/>
    <property type="match status" value="1"/>
</dbReference>
<evidence type="ECO:0000313" key="3">
    <source>
        <dbReference type="Proteomes" id="UP001501570"/>
    </source>
</evidence>
<dbReference type="Proteomes" id="UP001501570">
    <property type="component" value="Unassembled WGS sequence"/>
</dbReference>
<comment type="caution">
    <text evidence="2">The sequence shown here is derived from an EMBL/GenBank/DDBJ whole genome shotgun (WGS) entry which is preliminary data.</text>
</comment>
<dbReference type="EMBL" id="BAABJQ010000018">
    <property type="protein sequence ID" value="GAA5193208.1"/>
    <property type="molecule type" value="Genomic_DNA"/>
</dbReference>
<evidence type="ECO:0000313" key="2">
    <source>
        <dbReference type="EMBL" id="GAA5193208.1"/>
    </source>
</evidence>
<protein>
    <submittedName>
        <fullName evidence="2">rRNA (Guanine-N1)-methyltransferase</fullName>
    </submittedName>
</protein>
<dbReference type="RefSeq" id="WP_345634305.1">
    <property type="nucleotide sequence ID" value="NZ_BAABJQ010000018.1"/>
</dbReference>
<reference evidence="3" key="1">
    <citation type="journal article" date="2019" name="Int. J. Syst. Evol. Microbiol.">
        <title>The Global Catalogue of Microorganisms (GCM) 10K type strain sequencing project: providing services to taxonomists for standard genome sequencing and annotation.</title>
        <authorList>
            <consortium name="The Broad Institute Genomics Platform"/>
            <consortium name="The Broad Institute Genome Sequencing Center for Infectious Disease"/>
            <person name="Wu L."/>
            <person name="Ma J."/>
        </authorList>
    </citation>
    <scope>NUCLEOTIDE SEQUENCE [LARGE SCALE GENOMIC DNA]</scope>
    <source>
        <strain evidence="3">JCM 18304</strain>
    </source>
</reference>
<feature type="region of interest" description="Disordered" evidence="1">
    <location>
        <begin position="104"/>
        <end position="132"/>
    </location>
</feature>
<evidence type="ECO:0000256" key="1">
    <source>
        <dbReference type="SAM" id="MobiDB-lite"/>
    </source>
</evidence>
<proteinExistence type="predicted"/>
<sequence length="334" mass="34191">MLAEVATYLRCPVCGSNGLAPAGAGADGDSVVTRLRCPRGHSFDRARQGYVDLTARPVPHEGDSAEMVAARTAFLGAGHYGFVSSALATLAGPADSAALTQPAEPAALGRPAESAAEALRGHGGEPAGGSGVPAGAGGVPIGEAELIVDAGAGTGAHLAAVLDARPGALGLALDVSRYALRRAARAHPRAAAARCDVWAGLPVADHTAALLLNVFAPRNGAEFARVLRPDGALLVVTPGPDHLRELVDALGLLRVDPSKEDRLSASLDRWFAPVASTVVRRRLNLDHHEIETLVGMGPSAWHAGSADRAARIAALPSPVDVTAEVRVARYAPLR</sequence>
<accession>A0ABP9SBG1</accession>
<gene>
    <name evidence="2" type="ORF">GCM10023322_54700</name>
</gene>
<organism evidence="2 3">
    <name type="scientific">Rugosimonospora acidiphila</name>
    <dbReference type="NCBI Taxonomy" id="556531"/>
    <lineage>
        <taxon>Bacteria</taxon>
        <taxon>Bacillati</taxon>
        <taxon>Actinomycetota</taxon>
        <taxon>Actinomycetes</taxon>
        <taxon>Micromonosporales</taxon>
        <taxon>Micromonosporaceae</taxon>
        <taxon>Rugosimonospora</taxon>
    </lineage>
</organism>
<dbReference type="SUPFAM" id="SSF53335">
    <property type="entry name" value="S-adenosyl-L-methionine-dependent methyltransferases"/>
    <property type="match status" value="1"/>
</dbReference>
<keyword evidence="3" id="KW-1185">Reference proteome</keyword>
<dbReference type="InterPro" id="IPR029063">
    <property type="entry name" value="SAM-dependent_MTases_sf"/>
</dbReference>
<name>A0ABP9SBG1_9ACTN</name>